<evidence type="ECO:0000256" key="5">
    <source>
        <dbReference type="ARBA" id="ARBA00023038"/>
    </source>
</evidence>
<dbReference type="SUPFAM" id="SSF57716">
    <property type="entry name" value="Glucocorticoid receptor-like (DNA-binding domain)"/>
    <property type="match status" value="1"/>
</dbReference>
<dbReference type="InterPro" id="IPR001781">
    <property type="entry name" value="Znf_LIM"/>
</dbReference>
<name>A0A9D3BJT8_NOTFU</name>
<dbReference type="EMBL" id="JAAVVJ010000012">
    <property type="protein sequence ID" value="KAF7210896.1"/>
    <property type="molecule type" value="Genomic_DNA"/>
</dbReference>
<sequence length="89" mass="9815">MGHVFHRACFTCSMCNKQLHGKPFFTASGLIYCEEDFLFSGVHPSREVCNSCRNSITDLTAAGGSALRCRLSLQDLLCQRLSEDQGSPL</sequence>
<dbReference type="Pfam" id="PF00412">
    <property type="entry name" value="LIM"/>
    <property type="match status" value="1"/>
</dbReference>
<evidence type="ECO:0000256" key="6">
    <source>
        <dbReference type="PROSITE-ProRule" id="PRU00125"/>
    </source>
</evidence>
<gene>
    <name evidence="8" type="ORF">G4P62_017229</name>
</gene>
<dbReference type="InterPro" id="IPR047172">
    <property type="entry name" value="Ajuba-like"/>
</dbReference>
<evidence type="ECO:0000256" key="4">
    <source>
        <dbReference type="ARBA" id="ARBA00022833"/>
    </source>
</evidence>
<dbReference type="GO" id="GO:0005667">
    <property type="term" value="C:transcription regulator complex"/>
    <property type="evidence" value="ECO:0007669"/>
    <property type="project" value="TreeGrafter"/>
</dbReference>
<dbReference type="GO" id="GO:0035331">
    <property type="term" value="P:negative regulation of hippo signaling"/>
    <property type="evidence" value="ECO:0007669"/>
    <property type="project" value="TreeGrafter"/>
</dbReference>
<dbReference type="PANTHER" id="PTHR24219:SF3">
    <property type="entry name" value="LIM DOMAIN-CONTAINING PROTEIN 1"/>
    <property type="match status" value="1"/>
</dbReference>
<dbReference type="GO" id="GO:0005634">
    <property type="term" value="C:nucleus"/>
    <property type="evidence" value="ECO:0007669"/>
    <property type="project" value="TreeGrafter"/>
</dbReference>
<evidence type="ECO:0000256" key="2">
    <source>
        <dbReference type="ARBA" id="ARBA00022491"/>
    </source>
</evidence>
<dbReference type="GO" id="GO:0003714">
    <property type="term" value="F:transcription corepressor activity"/>
    <property type="evidence" value="ECO:0007669"/>
    <property type="project" value="TreeGrafter"/>
</dbReference>
<dbReference type="PROSITE" id="PS50023">
    <property type="entry name" value="LIM_DOMAIN_2"/>
    <property type="match status" value="1"/>
</dbReference>
<keyword evidence="4 6" id="KW-0862">Zinc</keyword>
<keyword evidence="3 6" id="KW-0479">Metal-binding</keyword>
<proteinExistence type="predicted"/>
<dbReference type="Gene3D" id="2.10.110.10">
    <property type="entry name" value="Cysteine Rich Protein"/>
    <property type="match status" value="1"/>
</dbReference>
<evidence type="ECO:0000256" key="1">
    <source>
        <dbReference type="ARBA" id="ARBA00015501"/>
    </source>
</evidence>
<dbReference type="AlphaFoldDB" id="A0A9D3BJT8"/>
<dbReference type="GO" id="GO:0005912">
    <property type="term" value="C:adherens junction"/>
    <property type="evidence" value="ECO:0007669"/>
    <property type="project" value="TreeGrafter"/>
</dbReference>
<evidence type="ECO:0000313" key="9">
    <source>
        <dbReference type="Proteomes" id="UP000822369"/>
    </source>
</evidence>
<dbReference type="GO" id="GO:0001666">
    <property type="term" value="P:response to hypoxia"/>
    <property type="evidence" value="ECO:0007669"/>
    <property type="project" value="TreeGrafter"/>
</dbReference>
<dbReference type="KEGG" id="nfu:107394539"/>
<dbReference type="GO" id="GO:0007010">
    <property type="term" value="P:cytoskeleton organization"/>
    <property type="evidence" value="ECO:0007669"/>
    <property type="project" value="TreeGrafter"/>
</dbReference>
<dbReference type="PANTHER" id="PTHR24219">
    <property type="entry name" value="LIM DOMAIN-CONTAINING PROTEIN JUB"/>
    <property type="match status" value="1"/>
</dbReference>
<organism evidence="8 9">
    <name type="scientific">Nothobranchius furzeri</name>
    <name type="common">Turquoise killifish</name>
    <dbReference type="NCBI Taxonomy" id="105023"/>
    <lineage>
        <taxon>Eukaryota</taxon>
        <taxon>Metazoa</taxon>
        <taxon>Chordata</taxon>
        <taxon>Craniata</taxon>
        <taxon>Vertebrata</taxon>
        <taxon>Euteleostomi</taxon>
        <taxon>Actinopterygii</taxon>
        <taxon>Neopterygii</taxon>
        <taxon>Teleostei</taxon>
        <taxon>Neoteleostei</taxon>
        <taxon>Acanthomorphata</taxon>
        <taxon>Ovalentaria</taxon>
        <taxon>Atherinomorphae</taxon>
        <taxon>Cyprinodontiformes</taxon>
        <taxon>Nothobranchiidae</taxon>
        <taxon>Nothobranchius</taxon>
    </lineage>
</organism>
<dbReference type="Proteomes" id="UP000822369">
    <property type="component" value="Chromosome 12"/>
</dbReference>
<evidence type="ECO:0000256" key="3">
    <source>
        <dbReference type="ARBA" id="ARBA00022723"/>
    </source>
</evidence>
<accession>A0A9D3BJT8</accession>
<comment type="caution">
    <text evidence="8">The sequence shown here is derived from an EMBL/GenBank/DDBJ whole genome shotgun (WGS) entry which is preliminary data.</text>
</comment>
<reference evidence="8" key="1">
    <citation type="submission" date="2020-03" db="EMBL/GenBank/DDBJ databases">
        <title>Intra-Species Differences in Population Size shape Life History and Genome Evolution.</title>
        <authorList>
            <person name="Willemsen D."/>
            <person name="Cui R."/>
            <person name="Valenzano D.R."/>
        </authorList>
    </citation>
    <scope>NUCLEOTIDE SEQUENCE</scope>
    <source>
        <strain evidence="8">GRZ</strain>
        <tissue evidence="8">Whole</tissue>
    </source>
</reference>
<keyword evidence="2" id="KW-0678">Repressor</keyword>
<dbReference type="GO" id="GO:0046872">
    <property type="term" value="F:metal ion binding"/>
    <property type="evidence" value="ECO:0007669"/>
    <property type="project" value="UniProtKB-KW"/>
</dbReference>
<dbReference type="GO" id="GO:0000932">
    <property type="term" value="C:P-body"/>
    <property type="evidence" value="ECO:0007669"/>
    <property type="project" value="TreeGrafter"/>
</dbReference>
<evidence type="ECO:0000259" key="7">
    <source>
        <dbReference type="PROSITE" id="PS50023"/>
    </source>
</evidence>
<feature type="domain" description="LIM zinc-binding" evidence="7">
    <location>
        <begin position="1"/>
        <end position="43"/>
    </location>
</feature>
<evidence type="ECO:0000313" key="8">
    <source>
        <dbReference type="EMBL" id="KAF7210896.1"/>
    </source>
</evidence>
<keyword evidence="5 6" id="KW-0440">LIM domain</keyword>
<protein>
    <recommendedName>
        <fullName evidence="1">LIM domain-containing protein 1</fullName>
    </recommendedName>
</protein>